<organism evidence="1 2">
    <name type="scientific">Roseovarius pacificus</name>
    <dbReference type="NCBI Taxonomy" id="337701"/>
    <lineage>
        <taxon>Bacteria</taxon>
        <taxon>Pseudomonadati</taxon>
        <taxon>Pseudomonadota</taxon>
        <taxon>Alphaproteobacteria</taxon>
        <taxon>Rhodobacterales</taxon>
        <taxon>Roseobacteraceae</taxon>
        <taxon>Roseovarius</taxon>
    </lineage>
</organism>
<evidence type="ECO:0000313" key="1">
    <source>
        <dbReference type="EMBL" id="SHL11859.1"/>
    </source>
</evidence>
<reference evidence="1 2" key="1">
    <citation type="submission" date="2016-11" db="EMBL/GenBank/DDBJ databases">
        <authorList>
            <person name="Jaros S."/>
            <person name="Januszkiewicz K."/>
            <person name="Wedrychowicz H."/>
        </authorList>
    </citation>
    <scope>NUCLEOTIDE SEQUENCE [LARGE SCALE GENOMIC DNA]</scope>
    <source>
        <strain evidence="1 2">DSM 29589</strain>
    </source>
</reference>
<keyword evidence="2" id="KW-1185">Reference proteome</keyword>
<evidence type="ECO:0008006" key="3">
    <source>
        <dbReference type="Google" id="ProtNLM"/>
    </source>
</evidence>
<name>A0A1M6Y141_9RHOB</name>
<evidence type="ECO:0000313" key="2">
    <source>
        <dbReference type="Proteomes" id="UP000183974"/>
    </source>
</evidence>
<gene>
    <name evidence="1" type="ORF">SAMN05444398_101649</name>
</gene>
<protein>
    <recommendedName>
        <fullName evidence="3">Lipoprotein</fullName>
    </recommendedName>
</protein>
<dbReference type="Proteomes" id="UP000183974">
    <property type="component" value="Unassembled WGS sequence"/>
</dbReference>
<dbReference type="STRING" id="337701.SAMN05444398_101649"/>
<dbReference type="EMBL" id="FRBR01000001">
    <property type="protein sequence ID" value="SHL11859.1"/>
    <property type="molecule type" value="Genomic_DNA"/>
</dbReference>
<dbReference type="AlphaFoldDB" id="A0A1M6Y141"/>
<sequence>MVLAALSLTAACARDDEPAMRARLDQWFSLGESVGFSATQECAAGVFRLVDPSIKAPMPVASGTGEMLLRLGQSGRAALDDSAQPPDAGLVALINRDRATGMQMRRAALEGRACMDDTVESAFRYALEEPRSVLAFDRDSGSLMILDPVTGVLVVSVGAR</sequence>
<dbReference type="OrthoDB" id="7843485at2"/>
<accession>A0A1M6Y141</accession>
<proteinExistence type="predicted"/>